<accession>A0A1H5PDI3</accession>
<protein>
    <submittedName>
        <fullName evidence="1">Uncharacterized protein</fullName>
    </submittedName>
</protein>
<reference evidence="1 2" key="1">
    <citation type="submission" date="2016-10" db="EMBL/GenBank/DDBJ databases">
        <authorList>
            <person name="de Groot N.N."/>
        </authorList>
    </citation>
    <scope>NUCLEOTIDE SEQUENCE [LARGE SCALE GENOMIC DNA]</scope>
    <source>
        <strain evidence="1 2">DSM 22274</strain>
    </source>
</reference>
<dbReference type="EMBL" id="FNTV01000002">
    <property type="protein sequence ID" value="SEF11965.1"/>
    <property type="molecule type" value="Genomic_DNA"/>
</dbReference>
<dbReference type="Proteomes" id="UP000182725">
    <property type="component" value="Unassembled WGS sequence"/>
</dbReference>
<proteinExistence type="predicted"/>
<evidence type="ECO:0000313" key="2">
    <source>
        <dbReference type="Proteomes" id="UP000182725"/>
    </source>
</evidence>
<organism evidence="1 2">
    <name type="scientific">Arthrobacter alpinus</name>
    <dbReference type="NCBI Taxonomy" id="656366"/>
    <lineage>
        <taxon>Bacteria</taxon>
        <taxon>Bacillati</taxon>
        <taxon>Actinomycetota</taxon>
        <taxon>Actinomycetes</taxon>
        <taxon>Micrococcales</taxon>
        <taxon>Micrococcaceae</taxon>
        <taxon>Arthrobacter</taxon>
    </lineage>
</organism>
<gene>
    <name evidence="1" type="ORF">SAMN04489740_4166</name>
</gene>
<dbReference type="AlphaFoldDB" id="A0A1H5PDI3"/>
<name>A0A1H5PDI3_9MICC</name>
<sequence length="256" mass="28681">MNNGTSAISEDSFVFVRSDPAGVLDLELASIDFSPAASVPLNFGPEEGVWILTCRPTFNEVLCSNVWWLSRAKTWLEPHTCFLAPLGATFKEVLARAQASTRHLPQHLRYQPTLKTFQNAEPSPLFRHKGCVSAVRSSRRDIPRRALELRGRKFTVSQGEQLMFRPDHSLYWVTDADLLPMDSGYPVAVFMAITGAPINELLWIVKNSVRANLSTPAPLKPHLRNYPLPRLGQMSQGIAALMGRINNAMPMWMQIL</sequence>
<evidence type="ECO:0000313" key="1">
    <source>
        <dbReference type="EMBL" id="SEF11965.1"/>
    </source>
</evidence>